<dbReference type="AlphaFoldDB" id="A0A0B7BB01"/>
<sequence>MIGGDITTGAQEQLRMFLLWNLTDVIKVVGLPIAGFKDSMDQNFKCVCGWTTGS</sequence>
<accession>A0A0B7BB01</accession>
<proteinExistence type="predicted"/>
<organism evidence="1">
    <name type="scientific">Arion vulgaris</name>
    <dbReference type="NCBI Taxonomy" id="1028688"/>
    <lineage>
        <taxon>Eukaryota</taxon>
        <taxon>Metazoa</taxon>
        <taxon>Spiralia</taxon>
        <taxon>Lophotrochozoa</taxon>
        <taxon>Mollusca</taxon>
        <taxon>Gastropoda</taxon>
        <taxon>Heterobranchia</taxon>
        <taxon>Euthyneura</taxon>
        <taxon>Panpulmonata</taxon>
        <taxon>Eupulmonata</taxon>
        <taxon>Stylommatophora</taxon>
        <taxon>Helicina</taxon>
        <taxon>Arionoidea</taxon>
        <taxon>Arionidae</taxon>
        <taxon>Arion</taxon>
    </lineage>
</organism>
<reference evidence="1" key="1">
    <citation type="submission" date="2014-12" db="EMBL/GenBank/DDBJ databases">
        <title>Insight into the proteome of Arion vulgaris.</title>
        <authorList>
            <person name="Aradska J."/>
            <person name="Bulat T."/>
            <person name="Smidak R."/>
            <person name="Sarate P."/>
            <person name="Gangsoo J."/>
            <person name="Sialana F."/>
            <person name="Bilban M."/>
            <person name="Lubec G."/>
        </authorList>
    </citation>
    <scope>NUCLEOTIDE SEQUENCE</scope>
    <source>
        <tissue evidence="1">Skin</tissue>
    </source>
</reference>
<dbReference type="EMBL" id="HACG01043649">
    <property type="protein sequence ID" value="CEK90514.1"/>
    <property type="molecule type" value="Transcribed_RNA"/>
</dbReference>
<gene>
    <name evidence="1" type="primary">ORF177258</name>
</gene>
<protein>
    <submittedName>
        <fullName evidence="1">Uncharacterized protein</fullName>
    </submittedName>
</protein>
<evidence type="ECO:0000313" key="1">
    <source>
        <dbReference type="EMBL" id="CEK90514.1"/>
    </source>
</evidence>
<name>A0A0B7BB01_9EUPU</name>